<protein>
    <submittedName>
        <fullName evidence="2">Uncharacterized protein</fullName>
    </submittedName>
</protein>
<dbReference type="EMBL" id="VSRR010140190">
    <property type="protein sequence ID" value="MPD04261.1"/>
    <property type="molecule type" value="Genomic_DNA"/>
</dbReference>
<dbReference type="Proteomes" id="UP000324222">
    <property type="component" value="Unassembled WGS sequence"/>
</dbReference>
<name>A0A5B7K539_PORTR</name>
<gene>
    <name evidence="2" type="ORF">E2C01_099939</name>
</gene>
<keyword evidence="3" id="KW-1185">Reference proteome</keyword>
<accession>A0A5B7K539</accession>
<feature type="signal peptide" evidence="1">
    <location>
        <begin position="1"/>
        <end position="30"/>
    </location>
</feature>
<feature type="chain" id="PRO_5022901025" evidence="1">
    <location>
        <begin position="31"/>
        <end position="44"/>
    </location>
</feature>
<evidence type="ECO:0000313" key="2">
    <source>
        <dbReference type="EMBL" id="MPD04261.1"/>
    </source>
</evidence>
<evidence type="ECO:0000313" key="3">
    <source>
        <dbReference type="Proteomes" id="UP000324222"/>
    </source>
</evidence>
<organism evidence="2 3">
    <name type="scientific">Portunus trituberculatus</name>
    <name type="common">Swimming crab</name>
    <name type="synonym">Neptunus trituberculatus</name>
    <dbReference type="NCBI Taxonomy" id="210409"/>
    <lineage>
        <taxon>Eukaryota</taxon>
        <taxon>Metazoa</taxon>
        <taxon>Ecdysozoa</taxon>
        <taxon>Arthropoda</taxon>
        <taxon>Crustacea</taxon>
        <taxon>Multicrustacea</taxon>
        <taxon>Malacostraca</taxon>
        <taxon>Eumalacostraca</taxon>
        <taxon>Eucarida</taxon>
        <taxon>Decapoda</taxon>
        <taxon>Pleocyemata</taxon>
        <taxon>Brachyura</taxon>
        <taxon>Eubrachyura</taxon>
        <taxon>Portunoidea</taxon>
        <taxon>Portunidae</taxon>
        <taxon>Portuninae</taxon>
        <taxon>Portunus</taxon>
    </lineage>
</organism>
<keyword evidence="1" id="KW-0732">Signal</keyword>
<comment type="caution">
    <text evidence="2">The sequence shown here is derived from an EMBL/GenBank/DDBJ whole genome shotgun (WGS) entry which is preliminary data.</text>
</comment>
<proteinExistence type="predicted"/>
<dbReference type="AlphaFoldDB" id="A0A5B7K539"/>
<reference evidence="2 3" key="1">
    <citation type="submission" date="2019-05" db="EMBL/GenBank/DDBJ databases">
        <title>Another draft genome of Portunus trituberculatus and its Hox gene families provides insights of decapod evolution.</title>
        <authorList>
            <person name="Jeong J.-H."/>
            <person name="Song I."/>
            <person name="Kim S."/>
            <person name="Choi T."/>
            <person name="Kim D."/>
            <person name="Ryu S."/>
            <person name="Kim W."/>
        </authorList>
    </citation>
    <scope>NUCLEOTIDE SEQUENCE [LARGE SCALE GENOMIC DNA]</scope>
    <source>
        <tissue evidence="2">Muscle</tissue>
    </source>
</reference>
<evidence type="ECO:0000256" key="1">
    <source>
        <dbReference type="SAM" id="SignalP"/>
    </source>
</evidence>
<dbReference type="PROSITE" id="PS51257">
    <property type="entry name" value="PROKAR_LIPOPROTEIN"/>
    <property type="match status" value="1"/>
</dbReference>
<sequence length="44" mass="4369">MTPRAGRSKVAAVAATVAVVVACCVAAVAGQGEYQTDTSNQRGC</sequence>